<dbReference type="FunFam" id="1.10.510.10:FF:000035">
    <property type="entry name" value="Putative receptor-like serine/threonine-protein kinase"/>
    <property type="match status" value="1"/>
</dbReference>
<keyword evidence="7 14" id="KW-0547">Nucleotide-binding</keyword>
<feature type="compositionally biased region" description="Polar residues" evidence="15">
    <location>
        <begin position="390"/>
        <end position="414"/>
    </location>
</feature>
<evidence type="ECO:0000313" key="19">
    <source>
        <dbReference type="RefSeq" id="XP_010926424.1"/>
    </source>
</evidence>
<evidence type="ECO:0000256" key="4">
    <source>
        <dbReference type="ARBA" id="ARBA00022553"/>
    </source>
</evidence>
<feature type="region of interest" description="Disordered" evidence="15">
    <location>
        <begin position="365"/>
        <end position="414"/>
    </location>
</feature>
<dbReference type="InterPro" id="IPR011009">
    <property type="entry name" value="Kinase-like_dom_sf"/>
</dbReference>
<dbReference type="Proteomes" id="UP000504607">
    <property type="component" value="Chromosome 1"/>
</dbReference>
<sequence>MSTSDSLNTELLKKTPVFGLRVWVLIGVGVGLLIVLILLILSIWVTSRKKARRTFAKFPLSQIPNVSKEITVDRVDGHSLAQSFHEREGPIYSLNDKFNDKDSGKTLAHLTMSKSSDADNMSQCSSVYHNDRAGSSYSGDEGNSGPTRKNYSSYGLVSASPLVGLPEFSHLGWGHWFTLRDLEYATNRFSKESVLGEGGYGVVYRGLLINGTEVAVKKLLNNLGQAEKEFRVEVEAIGHVRHKNLVRLLGYCVEGIHRYVAPEYANTGLLNEKSDVYSFGVLLLEAVTGRDPVDYARPANEVNLVEWLKMMVGNRRAEEVVDPTLEVKPSTRALKRTLLVALRCVDPDADKRPKMGQVVRMLETEEVPHREDRRHRRSHMGSMEIESLKENANSSDMENNVGPSESGTWGRSQA</sequence>
<dbReference type="RefSeq" id="XP_010926424.1">
    <property type="nucleotide sequence ID" value="XM_010928122.3"/>
</dbReference>
<keyword evidence="10 16" id="KW-1133">Transmembrane helix</keyword>
<dbReference type="Pfam" id="PF00069">
    <property type="entry name" value="Pkinase"/>
    <property type="match status" value="1"/>
</dbReference>
<dbReference type="GO" id="GO:0016020">
    <property type="term" value="C:membrane"/>
    <property type="evidence" value="ECO:0007669"/>
    <property type="project" value="UniProtKB-SubCell"/>
</dbReference>
<dbReference type="PROSITE" id="PS50011">
    <property type="entry name" value="PROTEIN_KINASE_DOM"/>
    <property type="match status" value="1"/>
</dbReference>
<dbReference type="Gene3D" id="1.10.510.10">
    <property type="entry name" value="Transferase(Phosphotransferase) domain 1"/>
    <property type="match status" value="1"/>
</dbReference>
<keyword evidence="11 16" id="KW-0472">Membrane</keyword>
<evidence type="ECO:0000256" key="2">
    <source>
        <dbReference type="ARBA" id="ARBA00012513"/>
    </source>
</evidence>
<keyword evidence="4" id="KW-0597">Phosphoprotein</keyword>
<reference evidence="19" key="1">
    <citation type="submission" date="2025-08" db="UniProtKB">
        <authorList>
            <consortium name="RefSeq"/>
        </authorList>
    </citation>
    <scope>IDENTIFICATION</scope>
</reference>
<keyword evidence="5" id="KW-0808">Transferase</keyword>
<dbReference type="SUPFAM" id="SSF56112">
    <property type="entry name" value="Protein kinase-like (PK-like)"/>
    <property type="match status" value="1"/>
</dbReference>
<feature type="binding site" evidence="14">
    <location>
        <position position="218"/>
    </location>
    <ligand>
        <name>ATP</name>
        <dbReference type="ChEBI" id="CHEBI:30616"/>
    </ligand>
</feature>
<comment type="catalytic activity">
    <reaction evidence="13">
        <text>L-seryl-[protein] + ATP = O-phospho-L-seryl-[protein] + ADP + H(+)</text>
        <dbReference type="Rhea" id="RHEA:17989"/>
        <dbReference type="Rhea" id="RHEA-COMP:9863"/>
        <dbReference type="Rhea" id="RHEA-COMP:11604"/>
        <dbReference type="ChEBI" id="CHEBI:15378"/>
        <dbReference type="ChEBI" id="CHEBI:29999"/>
        <dbReference type="ChEBI" id="CHEBI:30616"/>
        <dbReference type="ChEBI" id="CHEBI:83421"/>
        <dbReference type="ChEBI" id="CHEBI:456216"/>
        <dbReference type="EC" id="2.7.11.1"/>
    </reaction>
</comment>
<dbReference type="Gene3D" id="3.30.200.20">
    <property type="entry name" value="Phosphorylase Kinase, domain 1"/>
    <property type="match status" value="1"/>
</dbReference>
<feature type="transmembrane region" description="Helical" evidence="16">
    <location>
        <begin position="20"/>
        <end position="45"/>
    </location>
</feature>
<dbReference type="InterPro" id="IPR017441">
    <property type="entry name" value="Protein_kinase_ATP_BS"/>
</dbReference>
<feature type="domain" description="Protein kinase" evidence="17">
    <location>
        <begin position="189"/>
        <end position="414"/>
    </location>
</feature>
<dbReference type="GO" id="GO:0005524">
    <property type="term" value="F:ATP binding"/>
    <property type="evidence" value="ECO:0007669"/>
    <property type="project" value="UniProtKB-UniRule"/>
</dbReference>
<keyword evidence="9 14" id="KW-0067">ATP-binding</keyword>
<evidence type="ECO:0000256" key="15">
    <source>
        <dbReference type="SAM" id="MobiDB-lite"/>
    </source>
</evidence>
<comment type="subcellular location">
    <subcellularLocation>
        <location evidence="1">Membrane</location>
        <topology evidence="1">Single-pass membrane protein</topology>
    </subcellularLocation>
</comment>
<dbReference type="FunFam" id="3.30.200.20:FF:000178">
    <property type="entry name" value="serine/threonine-protein kinase PBS1-like"/>
    <property type="match status" value="1"/>
</dbReference>
<evidence type="ECO:0000256" key="1">
    <source>
        <dbReference type="ARBA" id="ARBA00004167"/>
    </source>
</evidence>
<dbReference type="OrthoDB" id="4062651at2759"/>
<accession>A0A6I9RPR7</accession>
<dbReference type="PANTHER" id="PTHR47984">
    <property type="entry name" value="OS01G0323000 PROTEIN"/>
    <property type="match status" value="1"/>
</dbReference>
<keyword evidence="18" id="KW-1185">Reference proteome</keyword>
<name>A0A6I9RPR7_ELAGV</name>
<evidence type="ECO:0000256" key="7">
    <source>
        <dbReference type="ARBA" id="ARBA00022741"/>
    </source>
</evidence>
<dbReference type="GO" id="GO:0004674">
    <property type="term" value="F:protein serine/threonine kinase activity"/>
    <property type="evidence" value="ECO:0007669"/>
    <property type="project" value="UniProtKB-KW"/>
</dbReference>
<evidence type="ECO:0000256" key="6">
    <source>
        <dbReference type="ARBA" id="ARBA00022692"/>
    </source>
</evidence>
<evidence type="ECO:0000259" key="17">
    <source>
        <dbReference type="PROSITE" id="PS50011"/>
    </source>
</evidence>
<evidence type="ECO:0000256" key="5">
    <source>
        <dbReference type="ARBA" id="ARBA00022679"/>
    </source>
</evidence>
<comment type="catalytic activity">
    <reaction evidence="12">
        <text>L-threonyl-[protein] + ATP = O-phospho-L-threonyl-[protein] + ADP + H(+)</text>
        <dbReference type="Rhea" id="RHEA:46608"/>
        <dbReference type="Rhea" id="RHEA-COMP:11060"/>
        <dbReference type="Rhea" id="RHEA-COMP:11605"/>
        <dbReference type="ChEBI" id="CHEBI:15378"/>
        <dbReference type="ChEBI" id="CHEBI:30013"/>
        <dbReference type="ChEBI" id="CHEBI:30616"/>
        <dbReference type="ChEBI" id="CHEBI:61977"/>
        <dbReference type="ChEBI" id="CHEBI:456216"/>
        <dbReference type="EC" id="2.7.11.1"/>
    </reaction>
</comment>
<evidence type="ECO:0000313" key="18">
    <source>
        <dbReference type="Proteomes" id="UP000504607"/>
    </source>
</evidence>
<gene>
    <name evidence="19" type="primary">LOC105048695</name>
</gene>
<proteinExistence type="predicted"/>
<evidence type="ECO:0000256" key="11">
    <source>
        <dbReference type="ARBA" id="ARBA00023136"/>
    </source>
</evidence>
<keyword evidence="8" id="KW-0418">Kinase</keyword>
<organism evidence="18 19">
    <name type="scientific">Elaeis guineensis var. tenera</name>
    <name type="common">Oil palm</name>
    <dbReference type="NCBI Taxonomy" id="51953"/>
    <lineage>
        <taxon>Eukaryota</taxon>
        <taxon>Viridiplantae</taxon>
        <taxon>Streptophyta</taxon>
        <taxon>Embryophyta</taxon>
        <taxon>Tracheophyta</taxon>
        <taxon>Spermatophyta</taxon>
        <taxon>Magnoliopsida</taxon>
        <taxon>Liliopsida</taxon>
        <taxon>Arecaceae</taxon>
        <taxon>Arecoideae</taxon>
        <taxon>Cocoseae</taxon>
        <taxon>Elaeidinae</taxon>
        <taxon>Elaeis</taxon>
    </lineage>
</organism>
<evidence type="ECO:0000256" key="3">
    <source>
        <dbReference type="ARBA" id="ARBA00022527"/>
    </source>
</evidence>
<evidence type="ECO:0000256" key="8">
    <source>
        <dbReference type="ARBA" id="ARBA00022777"/>
    </source>
</evidence>
<evidence type="ECO:0000256" key="16">
    <source>
        <dbReference type="SAM" id="Phobius"/>
    </source>
</evidence>
<dbReference type="InterPro" id="IPR052232">
    <property type="entry name" value="RLK_Ser/Thr-Kinase"/>
</dbReference>
<evidence type="ECO:0000256" key="12">
    <source>
        <dbReference type="ARBA" id="ARBA00047899"/>
    </source>
</evidence>
<dbReference type="EC" id="2.7.11.1" evidence="2"/>
<evidence type="ECO:0000256" key="14">
    <source>
        <dbReference type="PROSITE-ProRule" id="PRU10141"/>
    </source>
</evidence>
<evidence type="ECO:0000256" key="9">
    <source>
        <dbReference type="ARBA" id="ARBA00022840"/>
    </source>
</evidence>
<evidence type="ECO:0000256" key="13">
    <source>
        <dbReference type="ARBA" id="ARBA00048679"/>
    </source>
</evidence>
<keyword evidence="6 16" id="KW-0812">Transmembrane</keyword>
<evidence type="ECO:0000256" key="10">
    <source>
        <dbReference type="ARBA" id="ARBA00022989"/>
    </source>
</evidence>
<dbReference type="InterPro" id="IPR000719">
    <property type="entry name" value="Prot_kinase_dom"/>
</dbReference>
<protein>
    <recommendedName>
        <fullName evidence="2">non-specific serine/threonine protein kinase</fullName>
        <ecNumber evidence="2">2.7.11.1</ecNumber>
    </recommendedName>
</protein>
<dbReference type="PROSITE" id="PS00107">
    <property type="entry name" value="PROTEIN_KINASE_ATP"/>
    <property type="match status" value="1"/>
</dbReference>
<keyword evidence="3" id="KW-0723">Serine/threonine-protein kinase</keyword>
<dbReference type="AlphaFoldDB" id="A0A6I9RPR7"/>
<dbReference type="PANTHER" id="PTHR47984:SF4">
    <property type="entry name" value="OS01G0631700 PROTEIN"/>
    <property type="match status" value="1"/>
</dbReference>